<evidence type="ECO:0000256" key="1">
    <source>
        <dbReference type="SAM" id="Phobius"/>
    </source>
</evidence>
<keyword evidence="1" id="KW-0812">Transmembrane</keyword>
<proteinExistence type="predicted"/>
<gene>
    <name evidence="2" type="ORF">EXM22_02995</name>
</gene>
<reference evidence="2 3" key="1">
    <citation type="submission" date="2019-02" db="EMBL/GenBank/DDBJ databases">
        <title>Complete Genome Sequence and Methylome Analysis of free living Spirochaetas.</title>
        <authorList>
            <person name="Fomenkov A."/>
            <person name="Dubinina G."/>
            <person name="Leshcheva N."/>
            <person name="Mikheeva N."/>
            <person name="Grabovich M."/>
            <person name="Vincze T."/>
            <person name="Roberts R.J."/>
        </authorList>
    </citation>
    <scope>NUCLEOTIDE SEQUENCE [LARGE SCALE GENOMIC DNA]</scope>
    <source>
        <strain evidence="2 3">K2</strain>
    </source>
</reference>
<accession>A0A5C1QHF4</accession>
<dbReference type="RefSeq" id="WP_149485083.1">
    <property type="nucleotide sequence ID" value="NZ_CP036150.1"/>
</dbReference>
<protein>
    <submittedName>
        <fullName evidence="2">DUF4956 domain-containing protein</fullName>
    </submittedName>
</protein>
<keyword evidence="1" id="KW-1133">Transmembrane helix</keyword>
<dbReference type="Proteomes" id="UP000324209">
    <property type="component" value="Chromosome"/>
</dbReference>
<keyword evidence="1" id="KW-0472">Membrane</keyword>
<dbReference type="AlphaFoldDB" id="A0A5C1QHF4"/>
<dbReference type="InterPro" id="IPR032531">
    <property type="entry name" value="DUF4956"/>
</dbReference>
<dbReference type="KEGG" id="ock:EXM22_02995"/>
<feature type="transmembrane region" description="Helical" evidence="1">
    <location>
        <begin position="102"/>
        <end position="135"/>
    </location>
</feature>
<feature type="transmembrane region" description="Helical" evidence="1">
    <location>
        <begin position="52"/>
        <end position="82"/>
    </location>
</feature>
<evidence type="ECO:0000313" key="2">
    <source>
        <dbReference type="EMBL" id="QEN07001.1"/>
    </source>
</evidence>
<keyword evidence="3" id="KW-1185">Reference proteome</keyword>
<dbReference type="OrthoDB" id="9803265at2"/>
<dbReference type="Pfam" id="PF16316">
    <property type="entry name" value="DUF4956"/>
    <property type="match status" value="1"/>
</dbReference>
<sequence>MTEFLNILNTSAMQQDFTVLASISRLGYAFILNLFLAFTYKNLNSHKEDCHIIMHSIIYIGVIMAGAMMMIASNMVVAFGLLGAVSIVRFRTAVSNPIDMSYIFLAIVVGISCGLAFFVHALILTLFVGLLMLFLNRIKLGMAPPTSFNFDVYITFNKKHFHAESIELLKNFMGSDAMMMEIKTSKQRVKIKYSQTMHNLGEVQEMHDQIEGIFSHDPSLIIRISRK</sequence>
<organism evidence="2 3">
    <name type="scientific">Oceanispirochaeta crateris</name>
    <dbReference type="NCBI Taxonomy" id="2518645"/>
    <lineage>
        <taxon>Bacteria</taxon>
        <taxon>Pseudomonadati</taxon>
        <taxon>Spirochaetota</taxon>
        <taxon>Spirochaetia</taxon>
        <taxon>Spirochaetales</taxon>
        <taxon>Spirochaetaceae</taxon>
        <taxon>Oceanispirochaeta</taxon>
    </lineage>
</organism>
<feature type="transmembrane region" description="Helical" evidence="1">
    <location>
        <begin position="20"/>
        <end position="40"/>
    </location>
</feature>
<evidence type="ECO:0000313" key="3">
    <source>
        <dbReference type="Proteomes" id="UP000324209"/>
    </source>
</evidence>
<dbReference type="EMBL" id="CP036150">
    <property type="protein sequence ID" value="QEN07001.1"/>
    <property type="molecule type" value="Genomic_DNA"/>
</dbReference>
<name>A0A5C1QHF4_9SPIO</name>